<proteinExistence type="inferred from homology"/>
<dbReference type="GO" id="GO:0015807">
    <property type="term" value="P:L-amino acid transport"/>
    <property type="evidence" value="ECO:0007669"/>
    <property type="project" value="TreeGrafter"/>
</dbReference>
<evidence type="ECO:0000256" key="4">
    <source>
        <dbReference type="ARBA" id="ARBA00022741"/>
    </source>
</evidence>
<protein>
    <submittedName>
        <fullName evidence="8">ABC transporter ATP-binding protein</fullName>
    </submittedName>
</protein>
<evidence type="ECO:0000256" key="1">
    <source>
        <dbReference type="ARBA" id="ARBA00005417"/>
    </source>
</evidence>
<evidence type="ECO:0000313" key="8">
    <source>
        <dbReference type="EMBL" id="MBG9388018.1"/>
    </source>
</evidence>
<comment type="similarity">
    <text evidence="1">Belongs to the ABC transporter superfamily.</text>
</comment>
<dbReference type="Gene3D" id="3.40.50.300">
    <property type="entry name" value="P-loop containing nucleotide triphosphate hydrolases"/>
    <property type="match status" value="1"/>
</dbReference>
<dbReference type="AlphaFoldDB" id="A0A931H3T2"/>
<dbReference type="PROSITE" id="PS00211">
    <property type="entry name" value="ABC_TRANSPORTER_1"/>
    <property type="match status" value="1"/>
</dbReference>
<dbReference type="PANTHER" id="PTHR43820">
    <property type="entry name" value="HIGH-AFFINITY BRANCHED-CHAIN AMINO ACID TRANSPORT ATP-BINDING PROTEIN LIVF"/>
    <property type="match status" value="1"/>
</dbReference>
<evidence type="ECO:0000256" key="2">
    <source>
        <dbReference type="ARBA" id="ARBA00022448"/>
    </source>
</evidence>
<dbReference type="GO" id="GO:0005524">
    <property type="term" value="F:ATP binding"/>
    <property type="evidence" value="ECO:0007669"/>
    <property type="project" value="UniProtKB-KW"/>
</dbReference>
<dbReference type="Pfam" id="PF00005">
    <property type="entry name" value="ABC_tran"/>
    <property type="match status" value="1"/>
</dbReference>
<dbReference type="GO" id="GO:0016887">
    <property type="term" value="F:ATP hydrolysis activity"/>
    <property type="evidence" value="ECO:0007669"/>
    <property type="project" value="InterPro"/>
</dbReference>
<organism evidence="8 9">
    <name type="scientific">Caenimonas aquaedulcis</name>
    <dbReference type="NCBI Taxonomy" id="2793270"/>
    <lineage>
        <taxon>Bacteria</taxon>
        <taxon>Pseudomonadati</taxon>
        <taxon>Pseudomonadota</taxon>
        <taxon>Betaproteobacteria</taxon>
        <taxon>Burkholderiales</taxon>
        <taxon>Comamonadaceae</taxon>
        <taxon>Caenimonas</taxon>
    </lineage>
</organism>
<evidence type="ECO:0000259" key="7">
    <source>
        <dbReference type="PROSITE" id="PS50893"/>
    </source>
</evidence>
<dbReference type="RefSeq" id="WP_196985897.1">
    <property type="nucleotide sequence ID" value="NZ_JADWYS010000001.1"/>
</dbReference>
<dbReference type="EMBL" id="JADWYS010000001">
    <property type="protein sequence ID" value="MBG9388018.1"/>
    <property type="molecule type" value="Genomic_DNA"/>
</dbReference>
<name>A0A931H3T2_9BURK</name>
<dbReference type="CDD" id="cd03224">
    <property type="entry name" value="ABC_TM1139_LivF_branched"/>
    <property type="match status" value="1"/>
</dbReference>
<keyword evidence="3" id="KW-0472">Membrane</keyword>
<feature type="domain" description="ABC transporter" evidence="7">
    <location>
        <begin position="14"/>
        <end position="252"/>
    </location>
</feature>
<gene>
    <name evidence="8" type="ORF">I5803_08300</name>
</gene>
<reference evidence="8" key="1">
    <citation type="submission" date="2020-11" db="EMBL/GenBank/DDBJ databases">
        <title>Bacterial whole genome sequence for Caenimonas sp. DR4.4.</title>
        <authorList>
            <person name="Le V."/>
            <person name="Ko S.-R."/>
            <person name="Ahn C.-Y."/>
            <person name="Oh H.-M."/>
        </authorList>
    </citation>
    <scope>NUCLEOTIDE SEQUENCE</scope>
    <source>
        <strain evidence="8">DR4.4</strain>
    </source>
</reference>
<evidence type="ECO:0000256" key="5">
    <source>
        <dbReference type="ARBA" id="ARBA00022840"/>
    </source>
</evidence>
<keyword evidence="2" id="KW-0813">Transport</keyword>
<keyword evidence="9" id="KW-1185">Reference proteome</keyword>
<accession>A0A931H3T2</accession>
<keyword evidence="6" id="KW-0029">Amino-acid transport</keyword>
<dbReference type="SMART" id="SM00382">
    <property type="entry name" value="AAA"/>
    <property type="match status" value="1"/>
</dbReference>
<dbReference type="PANTHER" id="PTHR43820:SF8">
    <property type="entry name" value="ABC TRANSPORTER SUBSTRATE-BINDING PROTEIN"/>
    <property type="match status" value="1"/>
</dbReference>
<evidence type="ECO:0000256" key="6">
    <source>
        <dbReference type="ARBA" id="ARBA00022970"/>
    </source>
</evidence>
<dbReference type="InterPro" id="IPR027417">
    <property type="entry name" value="P-loop_NTPase"/>
</dbReference>
<dbReference type="Proteomes" id="UP000651050">
    <property type="component" value="Unassembled WGS sequence"/>
</dbReference>
<dbReference type="SUPFAM" id="SSF52540">
    <property type="entry name" value="P-loop containing nucleoside triphosphate hydrolases"/>
    <property type="match status" value="1"/>
</dbReference>
<dbReference type="InterPro" id="IPR052156">
    <property type="entry name" value="BCAA_Transport_ATP-bd_LivF"/>
</dbReference>
<keyword evidence="3" id="KW-1003">Cell membrane</keyword>
<dbReference type="InterPro" id="IPR017871">
    <property type="entry name" value="ABC_transporter-like_CS"/>
</dbReference>
<dbReference type="PROSITE" id="PS50893">
    <property type="entry name" value="ABC_TRANSPORTER_2"/>
    <property type="match status" value="1"/>
</dbReference>
<sequence length="275" mass="29808">MTSIPTAVADTPALAVHNIQVVYGGAIEAVRDVSLEVRAGQIVALLGSNGAGKSTVLKAVSGVLDAEDGEIDKGSIQLFGRAIEKDAAPEIVRQGMVQVPEGRRLFATLTVEDNLLAGAHLRSRSELAAAKEYVFKLFPRLVDKRSTVAGYLSGGEQQMVAIGRALMSAPKLLALDEPSLGLAPLVVAEIFNSIRQLRDQSGLTILLVEQNASRALAICDYAYIMENGRVVLDGTGEQLRRNADVREFYLGLSSKQGRTHMKDVKHYKRRKRWLS</sequence>
<dbReference type="InterPro" id="IPR003439">
    <property type="entry name" value="ABC_transporter-like_ATP-bd"/>
</dbReference>
<evidence type="ECO:0000313" key="9">
    <source>
        <dbReference type="Proteomes" id="UP000651050"/>
    </source>
</evidence>
<keyword evidence="4" id="KW-0547">Nucleotide-binding</keyword>
<comment type="caution">
    <text evidence="8">The sequence shown here is derived from an EMBL/GenBank/DDBJ whole genome shotgun (WGS) entry which is preliminary data.</text>
</comment>
<dbReference type="GO" id="GO:0015658">
    <property type="term" value="F:branched-chain amino acid transmembrane transporter activity"/>
    <property type="evidence" value="ECO:0007669"/>
    <property type="project" value="TreeGrafter"/>
</dbReference>
<keyword evidence="5 8" id="KW-0067">ATP-binding</keyword>
<evidence type="ECO:0000256" key="3">
    <source>
        <dbReference type="ARBA" id="ARBA00022475"/>
    </source>
</evidence>
<dbReference type="InterPro" id="IPR003593">
    <property type="entry name" value="AAA+_ATPase"/>
</dbReference>